<dbReference type="Pfam" id="PF08759">
    <property type="entry name" value="GT-D"/>
    <property type="match status" value="1"/>
</dbReference>
<feature type="domain" description="Glycosyltransferase GT-D fold" evidence="1">
    <location>
        <begin position="46"/>
        <end position="269"/>
    </location>
</feature>
<dbReference type="STRING" id="471514.AN477_22735"/>
<evidence type="ECO:0000313" key="3">
    <source>
        <dbReference type="Proteomes" id="UP000050482"/>
    </source>
</evidence>
<dbReference type="Proteomes" id="UP000050482">
    <property type="component" value="Unassembled WGS sequence"/>
</dbReference>
<dbReference type="OrthoDB" id="796510at2"/>
<name>A0A0N8PMP7_9BACL</name>
<dbReference type="PATRIC" id="fig|471514.4.peg.2078"/>
<dbReference type="AlphaFoldDB" id="A0A0N8PMP7"/>
<keyword evidence="2" id="KW-0808">Transferase</keyword>
<reference evidence="2 3" key="1">
    <citation type="submission" date="2015-09" db="EMBL/GenBank/DDBJ databases">
        <title>Draft genome sequence of Alicyclobacillus ferrooxydans DSM 22381.</title>
        <authorList>
            <person name="Hemp J."/>
        </authorList>
    </citation>
    <scope>NUCLEOTIDE SEQUENCE [LARGE SCALE GENOMIC DNA]</scope>
    <source>
        <strain evidence="2 3">TC-34</strain>
    </source>
</reference>
<evidence type="ECO:0000259" key="1">
    <source>
        <dbReference type="Pfam" id="PF08759"/>
    </source>
</evidence>
<accession>A0A0N8PMP7</accession>
<organism evidence="2 3">
    <name type="scientific">Alicyclobacillus ferrooxydans</name>
    <dbReference type="NCBI Taxonomy" id="471514"/>
    <lineage>
        <taxon>Bacteria</taxon>
        <taxon>Bacillati</taxon>
        <taxon>Bacillota</taxon>
        <taxon>Bacilli</taxon>
        <taxon>Bacillales</taxon>
        <taxon>Alicyclobacillaceae</taxon>
        <taxon>Alicyclobacillus</taxon>
    </lineage>
</organism>
<gene>
    <name evidence="2" type="ORF">AN477_22735</name>
</gene>
<dbReference type="NCBIfam" id="TIGR03728">
    <property type="entry name" value="glyco_access_1"/>
    <property type="match status" value="1"/>
</dbReference>
<proteinExistence type="predicted"/>
<sequence length="292" mass="34537">MSRFFCRVQRFITVRMFNWLLSLLVKPRVRNTDETLNKVAHDRVSISRFGDGEFKIMEGESLFFQESEPILRMRLQQVLRAKLDNHIVGIPDVFGSIERFTDKSKYHWKRYLRYNRFTIYKMLDWKKEYYDALMTRLYIDHEDKSKARERFDKLKKLWDKREVLIIEGSLSRLGVGNDLFANAKTIERILCPSKNAFSMYQEILREATKNSKNKLILIALGPTATVLAYDLTRYGFQAVDVGHIDIEYEWFLRGVVDKSVVKKKYVNEVPLGDQVEEVCDNKYDSEVISRIS</sequence>
<protein>
    <submittedName>
        <fullName evidence="2">Glycosyl transferase family 8</fullName>
    </submittedName>
</protein>
<dbReference type="GO" id="GO:0016740">
    <property type="term" value="F:transferase activity"/>
    <property type="evidence" value="ECO:0007669"/>
    <property type="project" value="UniProtKB-KW"/>
</dbReference>
<dbReference type="EMBL" id="LJCO01000107">
    <property type="protein sequence ID" value="KPV39317.1"/>
    <property type="molecule type" value="Genomic_DNA"/>
</dbReference>
<comment type="caution">
    <text evidence="2">The sequence shown here is derived from an EMBL/GenBank/DDBJ whole genome shotgun (WGS) entry which is preliminary data.</text>
</comment>
<keyword evidence="3" id="KW-1185">Reference proteome</keyword>
<evidence type="ECO:0000313" key="2">
    <source>
        <dbReference type="EMBL" id="KPV39317.1"/>
    </source>
</evidence>
<dbReference type="RefSeq" id="WP_054971468.1">
    <property type="nucleotide sequence ID" value="NZ_LJCO01000107.1"/>
</dbReference>
<dbReference type="InterPro" id="IPR014869">
    <property type="entry name" value="GT-D"/>
</dbReference>